<gene>
    <name evidence="2" type="ORF">IMZ28_09570</name>
</gene>
<keyword evidence="1" id="KW-0472">Membrane</keyword>
<evidence type="ECO:0000256" key="1">
    <source>
        <dbReference type="SAM" id="Phobius"/>
    </source>
</evidence>
<dbReference type="AlphaFoldDB" id="A0A7M1S3N3"/>
<dbReference type="KEGG" id="sinu:IMZ28_09570"/>
<dbReference type="Proteomes" id="UP000595074">
    <property type="component" value="Chromosome"/>
</dbReference>
<keyword evidence="1" id="KW-1133">Transmembrane helix</keyword>
<dbReference type="RefSeq" id="WP_197548380.1">
    <property type="nucleotide sequence ID" value="NZ_CP063164.1"/>
</dbReference>
<name>A0A7M1S3N3_9BACT</name>
<feature type="transmembrane region" description="Helical" evidence="1">
    <location>
        <begin position="47"/>
        <end position="67"/>
    </location>
</feature>
<accession>A0A7M1S3N3</accession>
<organism evidence="2 3">
    <name type="scientific">Sulfurovum indicum</name>
    <dbReference type="NCBI Taxonomy" id="2779528"/>
    <lineage>
        <taxon>Bacteria</taxon>
        <taxon>Pseudomonadati</taxon>
        <taxon>Campylobacterota</taxon>
        <taxon>Epsilonproteobacteria</taxon>
        <taxon>Campylobacterales</taxon>
        <taxon>Sulfurovaceae</taxon>
        <taxon>Sulfurovum</taxon>
    </lineage>
</organism>
<keyword evidence="3" id="KW-1185">Reference proteome</keyword>
<evidence type="ECO:0000313" key="3">
    <source>
        <dbReference type="Proteomes" id="UP000595074"/>
    </source>
</evidence>
<keyword evidence="1" id="KW-0812">Transmembrane</keyword>
<evidence type="ECO:0000313" key="2">
    <source>
        <dbReference type="EMBL" id="QOR61672.1"/>
    </source>
</evidence>
<protein>
    <submittedName>
        <fullName evidence="2">Uncharacterized protein</fullName>
    </submittedName>
</protein>
<sequence length="117" mass="13556">METLIIRPEIALDQFLPIFIESTLVLVFGVGYAAIITLSKMGYFSKVWMPVGYLFWALQTYFLYDFAVLIQSNHFTMKVLMVTMVAYLFVPHLYFYLITSADKRYEGQSEGLQGKNQ</sequence>
<feature type="transmembrane region" description="Helical" evidence="1">
    <location>
        <begin position="79"/>
        <end position="98"/>
    </location>
</feature>
<feature type="transmembrane region" description="Helical" evidence="1">
    <location>
        <begin position="15"/>
        <end position="35"/>
    </location>
</feature>
<dbReference type="EMBL" id="CP063164">
    <property type="protein sequence ID" value="QOR61672.1"/>
    <property type="molecule type" value="Genomic_DNA"/>
</dbReference>
<proteinExistence type="predicted"/>
<reference evidence="2 3" key="1">
    <citation type="submission" date="2020-10" db="EMBL/GenBank/DDBJ databases">
        <title>The genome of sulfurovum sp.</title>
        <authorList>
            <person name="Xie S."/>
            <person name="Shao Z."/>
            <person name="Jiang L."/>
        </authorList>
    </citation>
    <scope>NUCLEOTIDE SEQUENCE [LARGE SCALE GENOMIC DNA]</scope>
    <source>
        <strain evidence="2 3">ST-419</strain>
    </source>
</reference>